<dbReference type="AlphaFoldDB" id="A0A392TQ94"/>
<feature type="non-terminal residue" evidence="1">
    <location>
        <position position="86"/>
    </location>
</feature>
<sequence>SRNEENVQSWVDSSNFPAEAVEVGEVVIGGSVEEGDEKDIGDMLPCQHQGHGELLHGDGDMTLANEGKCQPQLCVSAIFLEADKGN</sequence>
<accession>A0A392TQ94</accession>
<feature type="non-terminal residue" evidence="1">
    <location>
        <position position="1"/>
    </location>
</feature>
<protein>
    <submittedName>
        <fullName evidence="1">Uncharacterized protein</fullName>
    </submittedName>
</protein>
<evidence type="ECO:0000313" key="2">
    <source>
        <dbReference type="Proteomes" id="UP000265520"/>
    </source>
</evidence>
<dbReference type="Proteomes" id="UP000265520">
    <property type="component" value="Unassembled WGS sequence"/>
</dbReference>
<evidence type="ECO:0000313" key="1">
    <source>
        <dbReference type="EMBL" id="MCI63088.1"/>
    </source>
</evidence>
<reference evidence="1 2" key="1">
    <citation type="journal article" date="2018" name="Front. Plant Sci.">
        <title>Red Clover (Trifolium pratense) and Zigzag Clover (T. medium) - A Picture of Genomic Similarities and Differences.</title>
        <authorList>
            <person name="Dluhosova J."/>
            <person name="Istvanek J."/>
            <person name="Nedelnik J."/>
            <person name="Repkova J."/>
        </authorList>
    </citation>
    <scope>NUCLEOTIDE SEQUENCE [LARGE SCALE GENOMIC DNA]</scope>
    <source>
        <strain evidence="2">cv. 10/8</strain>
        <tissue evidence="1">Leaf</tissue>
    </source>
</reference>
<dbReference type="EMBL" id="LXQA010630913">
    <property type="protein sequence ID" value="MCI63088.1"/>
    <property type="molecule type" value="Genomic_DNA"/>
</dbReference>
<proteinExistence type="predicted"/>
<comment type="caution">
    <text evidence="1">The sequence shown here is derived from an EMBL/GenBank/DDBJ whole genome shotgun (WGS) entry which is preliminary data.</text>
</comment>
<keyword evidence="2" id="KW-1185">Reference proteome</keyword>
<organism evidence="1 2">
    <name type="scientific">Trifolium medium</name>
    <dbReference type="NCBI Taxonomy" id="97028"/>
    <lineage>
        <taxon>Eukaryota</taxon>
        <taxon>Viridiplantae</taxon>
        <taxon>Streptophyta</taxon>
        <taxon>Embryophyta</taxon>
        <taxon>Tracheophyta</taxon>
        <taxon>Spermatophyta</taxon>
        <taxon>Magnoliopsida</taxon>
        <taxon>eudicotyledons</taxon>
        <taxon>Gunneridae</taxon>
        <taxon>Pentapetalae</taxon>
        <taxon>rosids</taxon>
        <taxon>fabids</taxon>
        <taxon>Fabales</taxon>
        <taxon>Fabaceae</taxon>
        <taxon>Papilionoideae</taxon>
        <taxon>50 kb inversion clade</taxon>
        <taxon>NPAAA clade</taxon>
        <taxon>Hologalegina</taxon>
        <taxon>IRL clade</taxon>
        <taxon>Trifolieae</taxon>
        <taxon>Trifolium</taxon>
    </lineage>
</organism>
<name>A0A392TQ94_9FABA</name>